<feature type="compositionally biased region" description="Polar residues" evidence="1">
    <location>
        <begin position="68"/>
        <end position="81"/>
    </location>
</feature>
<protein>
    <submittedName>
        <fullName evidence="2">Uncharacterized protein</fullName>
    </submittedName>
</protein>
<feature type="region of interest" description="Disordered" evidence="1">
    <location>
        <begin position="1"/>
        <end position="30"/>
    </location>
</feature>
<feature type="region of interest" description="Disordered" evidence="1">
    <location>
        <begin position="68"/>
        <end position="104"/>
    </location>
</feature>
<evidence type="ECO:0000256" key="1">
    <source>
        <dbReference type="SAM" id="MobiDB-lite"/>
    </source>
</evidence>
<feature type="compositionally biased region" description="Basic and acidic residues" evidence="1">
    <location>
        <begin position="249"/>
        <end position="259"/>
    </location>
</feature>
<dbReference type="Proteomes" id="UP000178129">
    <property type="component" value="Unassembled WGS sequence"/>
</dbReference>
<organism evidence="2 3">
    <name type="scientific">Rhynchosporium graminicola</name>
    <dbReference type="NCBI Taxonomy" id="2792576"/>
    <lineage>
        <taxon>Eukaryota</taxon>
        <taxon>Fungi</taxon>
        <taxon>Dikarya</taxon>
        <taxon>Ascomycota</taxon>
        <taxon>Pezizomycotina</taxon>
        <taxon>Leotiomycetes</taxon>
        <taxon>Helotiales</taxon>
        <taxon>Ploettnerulaceae</taxon>
        <taxon>Rhynchosporium</taxon>
    </lineage>
</organism>
<gene>
    <name evidence="2" type="ORF">RCO7_04608</name>
</gene>
<reference evidence="3" key="1">
    <citation type="submission" date="2016-03" db="EMBL/GenBank/DDBJ databases">
        <authorList>
            <person name="Ploux O."/>
        </authorList>
    </citation>
    <scope>NUCLEOTIDE SEQUENCE [LARGE SCALE GENOMIC DNA]</scope>
    <source>
        <strain evidence="3">UK7</strain>
    </source>
</reference>
<feature type="compositionally biased region" description="Basic and acidic residues" evidence="1">
    <location>
        <begin position="207"/>
        <end position="219"/>
    </location>
</feature>
<keyword evidence="3" id="KW-1185">Reference proteome</keyword>
<evidence type="ECO:0000313" key="3">
    <source>
        <dbReference type="Proteomes" id="UP000178129"/>
    </source>
</evidence>
<feature type="compositionally biased region" description="Polar residues" evidence="1">
    <location>
        <begin position="231"/>
        <end position="245"/>
    </location>
</feature>
<proteinExistence type="predicted"/>
<dbReference type="EMBL" id="FJUW01000002">
    <property type="protein sequence ID" value="CZS88935.1"/>
    <property type="molecule type" value="Genomic_DNA"/>
</dbReference>
<feature type="region of interest" description="Disordered" evidence="1">
    <location>
        <begin position="150"/>
        <end position="179"/>
    </location>
</feature>
<evidence type="ECO:0000313" key="2">
    <source>
        <dbReference type="EMBL" id="CZS88935.1"/>
    </source>
</evidence>
<dbReference type="STRING" id="914237.A0A1E1JST4"/>
<dbReference type="InParanoid" id="A0A1E1JST4"/>
<sequence length="501" mass="55764">MPGIARENVEILVHTTAPSRGQDDAKRRRMAEAYLSFHPATKTTLEPELTVGVTDNLNNATANLDQEAGSQLQDELQQATQETHEEPASGASYRPEQNSGEEEDAYEYVVEHPLNLSQELFSPSMSFNSAVDNANSPIFRAQISHYGDLPISKPSQEPGVADSWVVPPSEVPDSQPEVSRTMIVFSSPTRMLELYLQNQESQLTRSTPDKSPEKSDKSGSLDLPLGLRELLSSSPDRGQTQSSPSPVKGPERRSDRILEARSLNPPSTQDPALDLKRKWVSSSTEETHPSSAPPKPLAIPTQVPISSQPLPPRPEKRARLELPNTRDFSSSQLTPASGRLACTPTPSSFQAPGAWWCQLEIRPSPPETSSEQLTADMLITSHLAQIVKRMPSSLYCPVHQKRDLREMERGYWLVDCKEWNLNLQQQCWNTLGSSIGKNKSGWGVWCIRDEDFTSLRIYCWGIVVRHIYLLLLMASNNRIKKAGIRWIGGDAVLQKSLAQTR</sequence>
<dbReference type="AlphaFoldDB" id="A0A1E1JST4"/>
<feature type="region of interest" description="Disordered" evidence="1">
    <location>
        <begin position="200"/>
        <end position="344"/>
    </location>
</feature>
<comment type="caution">
    <text evidence="2">The sequence shown here is derived from an EMBL/GenBank/DDBJ whole genome shotgun (WGS) entry which is preliminary data.</text>
</comment>
<accession>A0A1E1JST4</accession>
<feature type="compositionally biased region" description="Polar residues" evidence="1">
    <location>
        <begin position="326"/>
        <end position="335"/>
    </location>
</feature>
<name>A0A1E1JST4_9HELO</name>